<evidence type="ECO:0000256" key="1">
    <source>
        <dbReference type="ARBA" id="ARBA00022829"/>
    </source>
</evidence>
<evidence type="ECO:0000313" key="8">
    <source>
        <dbReference type="EMBL" id="PPE03761.1"/>
    </source>
</evidence>
<accession>A0A2S5R8W4</accession>
<dbReference type="Gene3D" id="1.10.150.130">
    <property type="match status" value="1"/>
</dbReference>
<dbReference type="GO" id="GO:0006310">
    <property type="term" value="P:DNA recombination"/>
    <property type="evidence" value="ECO:0007669"/>
    <property type="project" value="UniProtKB-KW"/>
</dbReference>
<feature type="domain" description="Tyr recombinase" evidence="6">
    <location>
        <begin position="106"/>
        <end position="295"/>
    </location>
</feature>
<keyword evidence="3 5" id="KW-0238">DNA-binding</keyword>
<name>A0A2S5R8W4_9PROT</name>
<dbReference type="Gene3D" id="1.10.443.10">
    <property type="entry name" value="Intergrase catalytic core"/>
    <property type="match status" value="1"/>
</dbReference>
<dbReference type="AlphaFoldDB" id="A0A2S5R8W4"/>
<evidence type="ECO:0000259" key="7">
    <source>
        <dbReference type="PROSITE" id="PS51900"/>
    </source>
</evidence>
<reference evidence="8 9" key="1">
    <citation type="submission" date="2017-11" db="EMBL/GenBank/DDBJ databases">
        <title>Comparative genomic analysis of Holospora spp., intranuclear symbionts of paramecia.</title>
        <authorList>
            <person name="Garushyants S.K."/>
            <person name="Beliavskaya A."/>
            <person name="Malko D.B."/>
            <person name="Logacheva M.D."/>
            <person name="Rautian M.S."/>
            <person name="Gelfand M.S."/>
        </authorList>
    </citation>
    <scope>NUCLEOTIDE SEQUENCE [LARGE SCALE GENOMIC DNA]</scope>
    <source>
        <strain evidence="9">02AZ16</strain>
    </source>
</reference>
<dbReference type="Proteomes" id="UP000239425">
    <property type="component" value="Unassembled WGS sequence"/>
</dbReference>
<evidence type="ECO:0000256" key="4">
    <source>
        <dbReference type="ARBA" id="ARBA00023172"/>
    </source>
</evidence>
<dbReference type="Pfam" id="PF02899">
    <property type="entry name" value="Phage_int_SAM_1"/>
    <property type="match status" value="1"/>
</dbReference>
<evidence type="ECO:0000259" key="6">
    <source>
        <dbReference type="PROSITE" id="PS51898"/>
    </source>
</evidence>
<evidence type="ECO:0000313" key="9">
    <source>
        <dbReference type="Proteomes" id="UP000239425"/>
    </source>
</evidence>
<evidence type="ECO:0000256" key="5">
    <source>
        <dbReference type="PROSITE-ProRule" id="PRU01248"/>
    </source>
</evidence>
<dbReference type="GO" id="GO:0007059">
    <property type="term" value="P:chromosome segregation"/>
    <property type="evidence" value="ECO:0007669"/>
    <property type="project" value="UniProtKB-KW"/>
</dbReference>
<dbReference type="SUPFAM" id="SSF47823">
    <property type="entry name" value="lambda integrase-like, N-terminal domain"/>
    <property type="match status" value="1"/>
</dbReference>
<dbReference type="PANTHER" id="PTHR30349">
    <property type="entry name" value="PHAGE INTEGRASE-RELATED"/>
    <property type="match status" value="1"/>
</dbReference>
<dbReference type="InterPro" id="IPR010998">
    <property type="entry name" value="Integrase_recombinase_N"/>
</dbReference>
<dbReference type="OrthoDB" id="9801717at2"/>
<dbReference type="Pfam" id="PF00589">
    <property type="entry name" value="Phage_integrase"/>
    <property type="match status" value="1"/>
</dbReference>
<dbReference type="InterPro" id="IPR013762">
    <property type="entry name" value="Integrase-like_cat_sf"/>
</dbReference>
<dbReference type="InterPro" id="IPR011010">
    <property type="entry name" value="DNA_brk_join_enz"/>
</dbReference>
<gene>
    <name evidence="8" type="ORF">HCUR_00776</name>
</gene>
<dbReference type="GO" id="GO:0015074">
    <property type="term" value="P:DNA integration"/>
    <property type="evidence" value="ECO:0007669"/>
    <property type="project" value="UniProtKB-KW"/>
</dbReference>
<evidence type="ECO:0000256" key="2">
    <source>
        <dbReference type="ARBA" id="ARBA00022908"/>
    </source>
</evidence>
<dbReference type="InterPro" id="IPR002104">
    <property type="entry name" value="Integrase_catalytic"/>
</dbReference>
<sequence>MAHLDHPSWLEAFLEMLIVEKGLSKNTCDAYAFDIIEASKTLDILQASSCDMLHYVHNLSFEGSLHPRSVARRISALRQVYQFLYQEDYVKINPMADISIPQYAPSIPQVLTMEEMRQLIDTAKQNTSAKGIRMYALLELLYSTGLRISEALSISLVTLNAVLQETQEQAGMLCLRGKGDKERIVFLTQNAQDALILYLSVRSKMPFSKNPYVFPGKSGHWPRQSVGRGLKVLALRSHIDPKRISPHGIRHGFATHLLEQGVDLFSIKSFLGHRDISSTQVYTHVTQRRLSQVLKDYHPLNYINQELH</sequence>
<dbReference type="SUPFAM" id="SSF56349">
    <property type="entry name" value="DNA breaking-rejoining enzymes"/>
    <property type="match status" value="1"/>
</dbReference>
<dbReference type="InterPro" id="IPR050090">
    <property type="entry name" value="Tyrosine_recombinase_XerCD"/>
</dbReference>
<dbReference type="InterPro" id="IPR044068">
    <property type="entry name" value="CB"/>
</dbReference>
<dbReference type="PROSITE" id="PS51898">
    <property type="entry name" value="TYR_RECOMBINASE"/>
    <property type="match status" value="1"/>
</dbReference>
<dbReference type="InterPro" id="IPR004107">
    <property type="entry name" value="Integrase_SAM-like_N"/>
</dbReference>
<proteinExistence type="predicted"/>
<evidence type="ECO:0000256" key="3">
    <source>
        <dbReference type="ARBA" id="ARBA00023125"/>
    </source>
</evidence>
<feature type="domain" description="Core-binding (CB)" evidence="7">
    <location>
        <begin position="4"/>
        <end position="85"/>
    </location>
</feature>
<dbReference type="GO" id="GO:0003677">
    <property type="term" value="F:DNA binding"/>
    <property type="evidence" value="ECO:0007669"/>
    <property type="project" value="UniProtKB-UniRule"/>
</dbReference>
<organism evidence="8 9">
    <name type="scientific">Holospora curviuscula</name>
    <dbReference type="NCBI Taxonomy" id="1082868"/>
    <lineage>
        <taxon>Bacteria</taxon>
        <taxon>Pseudomonadati</taxon>
        <taxon>Pseudomonadota</taxon>
        <taxon>Alphaproteobacteria</taxon>
        <taxon>Holosporales</taxon>
        <taxon>Holosporaceae</taxon>
        <taxon>Holospora</taxon>
    </lineage>
</organism>
<dbReference type="PROSITE" id="PS51900">
    <property type="entry name" value="CB"/>
    <property type="match status" value="1"/>
</dbReference>
<keyword evidence="4" id="KW-0233">DNA recombination</keyword>
<dbReference type="EMBL" id="PHHC01000082">
    <property type="protein sequence ID" value="PPE03761.1"/>
    <property type="molecule type" value="Genomic_DNA"/>
</dbReference>
<comment type="caution">
    <text evidence="8">The sequence shown here is derived from an EMBL/GenBank/DDBJ whole genome shotgun (WGS) entry which is preliminary data.</text>
</comment>
<protein>
    <submittedName>
        <fullName evidence="8">Tyrosine recombinase XerD</fullName>
    </submittedName>
</protein>
<keyword evidence="9" id="KW-1185">Reference proteome</keyword>
<keyword evidence="1" id="KW-0159">Chromosome partition</keyword>
<dbReference type="PANTHER" id="PTHR30349:SF81">
    <property type="entry name" value="TYROSINE RECOMBINASE XERC"/>
    <property type="match status" value="1"/>
</dbReference>
<keyword evidence="2" id="KW-0229">DNA integration</keyword>
<dbReference type="RefSeq" id="WP_104206801.1">
    <property type="nucleotide sequence ID" value="NZ_PHHC01000082.1"/>
</dbReference>